<evidence type="ECO:0000256" key="1">
    <source>
        <dbReference type="SAM" id="SignalP"/>
    </source>
</evidence>
<dbReference type="EMBL" id="ML993887">
    <property type="protein sequence ID" value="KAF2204018.1"/>
    <property type="molecule type" value="Genomic_DNA"/>
</dbReference>
<name>A0A9P4JQT7_9PLEO</name>
<accession>A0A9P4JQT7</accession>
<dbReference type="Proteomes" id="UP000799536">
    <property type="component" value="Unassembled WGS sequence"/>
</dbReference>
<dbReference type="AlphaFoldDB" id="A0A9P4JQT7"/>
<protein>
    <submittedName>
        <fullName evidence="2">Uncharacterized protein</fullName>
    </submittedName>
</protein>
<feature type="signal peptide" evidence="1">
    <location>
        <begin position="1"/>
        <end position="15"/>
    </location>
</feature>
<evidence type="ECO:0000313" key="2">
    <source>
        <dbReference type="EMBL" id="KAF2204018.1"/>
    </source>
</evidence>
<organism evidence="2 3">
    <name type="scientific">Delitschia confertaspora ATCC 74209</name>
    <dbReference type="NCBI Taxonomy" id="1513339"/>
    <lineage>
        <taxon>Eukaryota</taxon>
        <taxon>Fungi</taxon>
        <taxon>Dikarya</taxon>
        <taxon>Ascomycota</taxon>
        <taxon>Pezizomycotina</taxon>
        <taxon>Dothideomycetes</taxon>
        <taxon>Pleosporomycetidae</taxon>
        <taxon>Pleosporales</taxon>
        <taxon>Delitschiaceae</taxon>
        <taxon>Delitschia</taxon>
    </lineage>
</organism>
<feature type="chain" id="PRO_5040391714" evidence="1">
    <location>
        <begin position="16"/>
        <end position="74"/>
    </location>
</feature>
<keyword evidence="3" id="KW-1185">Reference proteome</keyword>
<gene>
    <name evidence="2" type="ORF">GQ43DRAFT_478577</name>
</gene>
<keyword evidence="1" id="KW-0732">Signal</keyword>
<reference evidence="2" key="1">
    <citation type="journal article" date="2020" name="Stud. Mycol.">
        <title>101 Dothideomycetes genomes: a test case for predicting lifestyles and emergence of pathogens.</title>
        <authorList>
            <person name="Haridas S."/>
            <person name="Albert R."/>
            <person name="Binder M."/>
            <person name="Bloem J."/>
            <person name="Labutti K."/>
            <person name="Salamov A."/>
            <person name="Andreopoulos B."/>
            <person name="Baker S."/>
            <person name="Barry K."/>
            <person name="Bills G."/>
            <person name="Bluhm B."/>
            <person name="Cannon C."/>
            <person name="Castanera R."/>
            <person name="Culley D."/>
            <person name="Daum C."/>
            <person name="Ezra D."/>
            <person name="Gonzalez J."/>
            <person name="Henrissat B."/>
            <person name="Kuo A."/>
            <person name="Liang C."/>
            <person name="Lipzen A."/>
            <person name="Lutzoni F."/>
            <person name="Magnuson J."/>
            <person name="Mondo S."/>
            <person name="Nolan M."/>
            <person name="Ohm R."/>
            <person name="Pangilinan J."/>
            <person name="Park H.-J."/>
            <person name="Ramirez L."/>
            <person name="Alfaro M."/>
            <person name="Sun H."/>
            <person name="Tritt A."/>
            <person name="Yoshinaga Y."/>
            <person name="Zwiers L.-H."/>
            <person name="Turgeon B."/>
            <person name="Goodwin S."/>
            <person name="Spatafora J."/>
            <person name="Crous P."/>
            <person name="Grigoriev I."/>
        </authorList>
    </citation>
    <scope>NUCLEOTIDE SEQUENCE</scope>
    <source>
        <strain evidence="2">ATCC 74209</strain>
    </source>
</reference>
<comment type="caution">
    <text evidence="2">The sequence shown here is derived from an EMBL/GenBank/DDBJ whole genome shotgun (WGS) entry which is preliminary data.</text>
</comment>
<sequence length="74" mass="8475">MRFFTLLSLVPFAVALAVQKRDVIRDIHDVKIKPVHLENPTDGFKRDVHDVKVKPVHLENPTDGFKKRSATLQT</sequence>
<evidence type="ECO:0000313" key="3">
    <source>
        <dbReference type="Proteomes" id="UP000799536"/>
    </source>
</evidence>
<proteinExistence type="predicted"/>